<dbReference type="Gene3D" id="3.40.50.1820">
    <property type="entry name" value="alpha/beta hydrolase"/>
    <property type="match status" value="1"/>
</dbReference>
<dbReference type="PANTHER" id="PTHR39624:SF2">
    <property type="entry name" value="OSMC-LIKE PROTEIN"/>
    <property type="match status" value="1"/>
</dbReference>
<gene>
    <name evidence="2" type="ORF">BWK62_13115</name>
</gene>
<organism evidence="2 3">
    <name type="scientific">Flavobacterium columnare</name>
    <dbReference type="NCBI Taxonomy" id="996"/>
    <lineage>
        <taxon>Bacteria</taxon>
        <taxon>Pseudomonadati</taxon>
        <taxon>Bacteroidota</taxon>
        <taxon>Flavobacteriia</taxon>
        <taxon>Flavobacteriales</taxon>
        <taxon>Flavobacteriaceae</taxon>
        <taxon>Flavobacterium</taxon>
    </lineage>
</organism>
<sequence length="407" mass="45313">MNKIKLEIENKKGLLLSAQLYIPISGVVNKIAIFAHCFTCSSSLAVVKNISNELTHSGISVLSFDFTGLGHSEGDFSETNFSNNISDLLDVNNYLSKHYTAASILIGHSLGGAATIITANLLPNIEAIVTIATPSFVKHITQHFLDAEETIIQVGKANISIGGRPFAIKKQFIDDLKKYDLEDEIQKLRKPLLIIHSPQDNIVEIENAANLYHKARHPKSFITLDGADHLITNKEDAYYVANIIGTWVKRYINIQNSIETTLKSTQSEQVLVHHKPEEGFLNHIYTTSNYIKGDEPVAYGGTDLGLSPYELLSASIGSCTSLTLKLYAERKNWDLKEVYVYLSYDKKHASELGLEIDDMGKLDHINKKIKLIGNLTLKQKEKLKEIASKCPVHKTVSNIVYFSTDLI</sequence>
<proteinExistence type="predicted"/>
<name>A0A246G862_9FLAO</name>
<comment type="caution">
    <text evidence="2">The sequence shown here is derived from an EMBL/GenBank/DDBJ whole genome shotgun (WGS) entry which is preliminary data.</text>
</comment>
<dbReference type="InterPro" id="IPR003718">
    <property type="entry name" value="OsmC/Ohr_fam"/>
</dbReference>
<dbReference type="Proteomes" id="UP000198034">
    <property type="component" value="Unassembled WGS sequence"/>
</dbReference>
<dbReference type="Gene3D" id="3.30.300.20">
    <property type="match status" value="1"/>
</dbReference>
<reference evidence="2 3" key="1">
    <citation type="journal article" date="2017" name="Infect. Genet. Evol.">
        <title>Comparative genome analysis of fish pathogen Flavobacterium columnare reveals extensive sequence diversity within the species.</title>
        <authorList>
            <person name="Kayansamruaj P."/>
            <person name="Dong H.T."/>
            <person name="Hirono I."/>
            <person name="Kondo H."/>
            <person name="Senapin S."/>
            <person name="Rodkhum C."/>
        </authorList>
    </citation>
    <scope>NUCLEOTIDE SEQUENCE [LARGE SCALE GENOMIC DNA]</scope>
    <source>
        <strain evidence="2 3">1214</strain>
    </source>
</reference>
<dbReference type="SUPFAM" id="SSF82784">
    <property type="entry name" value="OsmC-like"/>
    <property type="match status" value="1"/>
</dbReference>
<evidence type="ECO:0000259" key="1">
    <source>
        <dbReference type="Pfam" id="PF12146"/>
    </source>
</evidence>
<dbReference type="Pfam" id="PF02566">
    <property type="entry name" value="OsmC"/>
    <property type="match status" value="1"/>
</dbReference>
<dbReference type="InterPro" id="IPR022742">
    <property type="entry name" value="Hydrolase_4"/>
</dbReference>
<dbReference type="OrthoDB" id="9791538at2"/>
<dbReference type="EMBL" id="MTCY01000052">
    <property type="protein sequence ID" value="OWP74943.1"/>
    <property type="molecule type" value="Genomic_DNA"/>
</dbReference>
<dbReference type="InterPro" id="IPR036102">
    <property type="entry name" value="OsmC/Ohrsf"/>
</dbReference>
<dbReference type="AlphaFoldDB" id="A0A246G862"/>
<dbReference type="Pfam" id="PF12146">
    <property type="entry name" value="Hydrolase_4"/>
    <property type="match status" value="1"/>
</dbReference>
<protein>
    <submittedName>
        <fullName evidence="2">Osmotically inducible protein C</fullName>
    </submittedName>
</protein>
<dbReference type="PANTHER" id="PTHR39624">
    <property type="entry name" value="PROTEIN INVOLVED IN RIMO-MEDIATED BETA-METHYLTHIOLATION OF RIBOSOMAL PROTEIN S12 YCAO"/>
    <property type="match status" value="1"/>
</dbReference>
<dbReference type="InterPro" id="IPR015946">
    <property type="entry name" value="KH_dom-like_a/b"/>
</dbReference>
<feature type="domain" description="Serine aminopeptidase S33" evidence="1">
    <location>
        <begin position="46"/>
        <end position="138"/>
    </location>
</feature>
<evidence type="ECO:0000313" key="2">
    <source>
        <dbReference type="EMBL" id="OWP74943.1"/>
    </source>
</evidence>
<evidence type="ECO:0000313" key="3">
    <source>
        <dbReference type="Proteomes" id="UP000198034"/>
    </source>
</evidence>
<dbReference type="SUPFAM" id="SSF53474">
    <property type="entry name" value="alpha/beta-Hydrolases"/>
    <property type="match status" value="1"/>
</dbReference>
<dbReference type="InterPro" id="IPR029058">
    <property type="entry name" value="AB_hydrolase_fold"/>
</dbReference>
<accession>A0A246G862</accession>